<gene>
    <name evidence="3" type="primary">ycf2</name>
</gene>
<evidence type="ECO:0000313" key="3">
    <source>
        <dbReference type="EMBL" id="ALO20539.1"/>
    </source>
</evidence>
<sequence>MKKRRSWIIKLEEIQSYQFLCNPWTKSNLMRFLIQILSHRERLIKLFDPRILSTLLLRDLRRSNPYFLVKGIVVLTLSILIYHFNHKSSMIEKKNFYSMKLFPIHNFMELGNETPEEYLKPFTKNWLIFPHLFLSFQLKRSYNRFIEHFDPISFNSGYGRNTNKKDEMISENQGPSETHLENNEKDLNLKIDHYMNISYKIYDNISWKFQFQLVDSIIFLMFLSREWIDSICNMFL</sequence>
<dbReference type="Pfam" id="PF05695">
    <property type="entry name" value="Ycf2"/>
    <property type="match status" value="1"/>
</dbReference>
<evidence type="ECO:0000256" key="1">
    <source>
        <dbReference type="SAM" id="Phobius"/>
    </source>
</evidence>
<evidence type="ECO:0000259" key="2">
    <source>
        <dbReference type="Pfam" id="PF05695"/>
    </source>
</evidence>
<organism evidence="3">
    <name type="scientific">Pinus sibirica</name>
    <name type="common">Siberian pine</name>
    <name type="synonym">Pinus cembra var. sibirica</name>
    <dbReference type="NCBI Taxonomy" id="62752"/>
    <lineage>
        <taxon>Eukaryota</taxon>
        <taxon>Viridiplantae</taxon>
        <taxon>Streptophyta</taxon>
        <taxon>Embryophyta</taxon>
        <taxon>Tracheophyta</taxon>
        <taxon>Spermatophyta</taxon>
        <taxon>Pinopsida</taxon>
        <taxon>Pinidae</taxon>
        <taxon>Conifers I</taxon>
        <taxon>Pinales</taxon>
        <taxon>Pinaceae</taxon>
        <taxon>Pinus</taxon>
        <taxon>Pinus subgen. Strobus</taxon>
    </lineage>
</organism>
<geneLocation type="chloroplast" evidence="3"/>
<proteinExistence type="predicted"/>
<dbReference type="EMBL" id="KT723438">
    <property type="protein sequence ID" value="ALO20539.1"/>
    <property type="molecule type" value="Genomic_DNA"/>
</dbReference>
<protein>
    <recommendedName>
        <fullName evidence="2">Ycf2 N-terminal domain-containing protein</fullName>
    </recommendedName>
</protein>
<keyword evidence="1" id="KW-0472">Membrane</keyword>
<dbReference type="RefSeq" id="YP_009249802.1">
    <property type="nucleotide sequence ID" value="NC_028552.2"/>
</dbReference>
<dbReference type="InterPro" id="IPR056777">
    <property type="entry name" value="Ycf2_N"/>
</dbReference>
<feature type="transmembrane region" description="Helical" evidence="1">
    <location>
        <begin position="66"/>
        <end position="84"/>
    </location>
</feature>
<accession>A0A0S2IAC5</accession>
<name>A0A0S2IAC5_PINSI</name>
<dbReference type="GeneID" id="27422538"/>
<keyword evidence="3" id="KW-0934">Plastid</keyword>
<dbReference type="AlphaFoldDB" id="A0A0S2IAC5"/>
<keyword evidence="1" id="KW-1133">Transmembrane helix</keyword>
<keyword evidence="1" id="KW-0812">Transmembrane</keyword>
<reference evidence="3" key="1">
    <citation type="journal article" date="2019" name="Mitochondrial DNA Part B Resour">
        <title>The complete chloroplast genome sequences of Pinus sibirica Du Tour.</title>
        <authorList>
            <person name="Baturina O.A."/>
            <person name="Tupikin A.E."/>
            <person name="Goroshkevich S.N."/>
            <person name="Petrova E.A."/>
            <person name="Kabilov M.R."/>
        </authorList>
    </citation>
    <scope>NUCLEOTIDE SEQUENCE</scope>
</reference>
<keyword evidence="3" id="KW-0150">Chloroplast</keyword>
<feature type="domain" description="Ycf2 N-terminal" evidence="2">
    <location>
        <begin position="5"/>
        <end position="147"/>
    </location>
</feature>